<keyword evidence="9" id="KW-1185">Reference proteome</keyword>
<reference evidence="8 9" key="1">
    <citation type="journal article" date="2014" name="Genome Biol. Evol.">
        <title>The secreted proteins of Achlya hypogyna and Thraustotheca clavata identify the ancestral oomycete secretome and reveal gene acquisitions by horizontal gene transfer.</title>
        <authorList>
            <person name="Misner I."/>
            <person name="Blouin N."/>
            <person name="Leonard G."/>
            <person name="Richards T.A."/>
            <person name="Lane C.E."/>
        </authorList>
    </citation>
    <scope>NUCLEOTIDE SEQUENCE [LARGE SCALE GENOMIC DNA]</scope>
    <source>
        <strain evidence="8 9">ATCC 48635</strain>
    </source>
</reference>
<feature type="repeat" description="WD" evidence="6">
    <location>
        <begin position="156"/>
        <end position="189"/>
    </location>
</feature>
<dbReference type="SUPFAM" id="SSF50978">
    <property type="entry name" value="WD40 repeat-like"/>
    <property type="match status" value="1"/>
</dbReference>
<dbReference type="InterPro" id="IPR051865">
    <property type="entry name" value="WD-repeat_CDT2_adapter"/>
</dbReference>
<organism evidence="8 9">
    <name type="scientific">Achlya hypogyna</name>
    <name type="common">Oomycete</name>
    <name type="synonym">Protoachlya hypogyna</name>
    <dbReference type="NCBI Taxonomy" id="1202772"/>
    <lineage>
        <taxon>Eukaryota</taxon>
        <taxon>Sar</taxon>
        <taxon>Stramenopiles</taxon>
        <taxon>Oomycota</taxon>
        <taxon>Saprolegniomycetes</taxon>
        <taxon>Saprolegniales</taxon>
        <taxon>Achlyaceae</taxon>
        <taxon>Achlya</taxon>
    </lineage>
</organism>
<evidence type="ECO:0000313" key="8">
    <source>
        <dbReference type="EMBL" id="OQR91877.1"/>
    </source>
</evidence>
<feature type="compositionally biased region" description="Low complexity" evidence="7">
    <location>
        <begin position="463"/>
        <end position="475"/>
    </location>
</feature>
<dbReference type="EMBL" id="JNBR01000497">
    <property type="protein sequence ID" value="OQR91877.1"/>
    <property type="molecule type" value="Genomic_DNA"/>
</dbReference>
<dbReference type="CDD" id="cd00200">
    <property type="entry name" value="WD40"/>
    <property type="match status" value="1"/>
</dbReference>
<dbReference type="PRINTS" id="PR00320">
    <property type="entry name" value="GPROTEINBRPT"/>
</dbReference>
<dbReference type="InterPro" id="IPR019775">
    <property type="entry name" value="WD40_repeat_CS"/>
</dbReference>
<dbReference type="Gene3D" id="2.130.10.10">
    <property type="entry name" value="YVTN repeat-like/Quinoprotein amine dehydrogenase"/>
    <property type="match status" value="2"/>
</dbReference>
<protein>
    <submittedName>
        <fullName evidence="8">Uncharacterized protein</fullName>
    </submittedName>
</protein>
<dbReference type="GO" id="GO:0005634">
    <property type="term" value="C:nucleus"/>
    <property type="evidence" value="ECO:0007669"/>
    <property type="project" value="TreeGrafter"/>
</dbReference>
<comment type="pathway">
    <text evidence="1">Protein modification; protein ubiquitination.</text>
</comment>
<dbReference type="PROSITE" id="PS50082">
    <property type="entry name" value="WD_REPEATS_2"/>
    <property type="match status" value="5"/>
</dbReference>
<dbReference type="Pfam" id="PF00400">
    <property type="entry name" value="WD40"/>
    <property type="match status" value="5"/>
</dbReference>
<dbReference type="Proteomes" id="UP000243579">
    <property type="component" value="Unassembled WGS sequence"/>
</dbReference>
<evidence type="ECO:0000256" key="1">
    <source>
        <dbReference type="ARBA" id="ARBA00004906"/>
    </source>
</evidence>
<evidence type="ECO:0000313" key="9">
    <source>
        <dbReference type="Proteomes" id="UP000243579"/>
    </source>
</evidence>
<evidence type="ECO:0000256" key="5">
    <source>
        <dbReference type="ARBA" id="ARBA00038344"/>
    </source>
</evidence>
<name>A0A1V9Z1T3_ACHHY</name>
<proteinExistence type="inferred from homology"/>
<dbReference type="PANTHER" id="PTHR22852:SF0">
    <property type="entry name" value="DENTICLELESS PROTEIN HOMOLOG"/>
    <property type="match status" value="1"/>
</dbReference>
<evidence type="ECO:0000256" key="3">
    <source>
        <dbReference type="ARBA" id="ARBA00022737"/>
    </source>
</evidence>
<sequence length="488" mass="53545">MRRRGVDRRATAAALGARELQTAAGRLSIEATAQRLVLGKLGCARNDVFLCQQDDDLQAVPPFHIAFSEEKMDGSLLAVADEEGCLSFYNTRDARPRLPPQHQPHDHAPPIARIAAHENAIFDMIWCNQDAYIATASGDQQIGIWDVETGAHVYHLSGHSMSVKCIRQHPMHPSVFASGSRDGNVFLWDARLPPPPLVAGPPVPRLLRPFTGCARCHDYEVPTDRRKKRRVSVPNTQRSVTCIEFTGDGTQMISAGAVDGHVKFWDVRHLFPPATPPKLPQHVRSLACHAPSGRRYGISSLSLDHTKSRLLVSAASNEILLYDLLAATDVPVAKFHGHRNSSFYVKSAFSPESRFIVSGSVDQRVYIWDVAQAGLPVRVLHGHEGEVSSVAWSRRDFTKLASCSDDGTVRVWTMRRGGDSKDDAAVCGRGCAMGYSTPYEPPAVVADEAPPEVQAPMPPPTPEATTAPSPTPAARPVRQMLTLHHFWR</sequence>
<dbReference type="SMART" id="SM00320">
    <property type="entry name" value="WD40"/>
    <property type="match status" value="6"/>
</dbReference>
<comment type="similarity">
    <text evidence="5">Belongs to the WD repeat cdt2 family.</text>
</comment>
<keyword evidence="4" id="KW-0833">Ubl conjugation pathway</keyword>
<evidence type="ECO:0000256" key="6">
    <source>
        <dbReference type="PROSITE-ProRule" id="PRU00221"/>
    </source>
</evidence>
<evidence type="ECO:0000256" key="4">
    <source>
        <dbReference type="ARBA" id="ARBA00022786"/>
    </source>
</evidence>
<dbReference type="InterPro" id="IPR020472">
    <property type="entry name" value="WD40_PAC1"/>
</dbReference>
<gene>
    <name evidence="8" type="ORF">ACHHYP_04259</name>
</gene>
<feature type="repeat" description="WD" evidence="6">
    <location>
        <begin position="348"/>
        <end position="370"/>
    </location>
</feature>
<dbReference type="PROSITE" id="PS50294">
    <property type="entry name" value="WD_REPEATS_REGION"/>
    <property type="match status" value="3"/>
</dbReference>
<evidence type="ECO:0000256" key="2">
    <source>
        <dbReference type="ARBA" id="ARBA00022574"/>
    </source>
</evidence>
<dbReference type="InterPro" id="IPR015943">
    <property type="entry name" value="WD40/YVTN_repeat-like_dom_sf"/>
</dbReference>
<keyword evidence="3" id="KW-0677">Repeat</keyword>
<feature type="repeat" description="WD" evidence="6">
    <location>
        <begin position="380"/>
        <end position="422"/>
    </location>
</feature>
<dbReference type="PROSITE" id="PS00678">
    <property type="entry name" value="WD_REPEATS_1"/>
    <property type="match status" value="3"/>
</dbReference>
<feature type="repeat" description="WD" evidence="6">
    <location>
        <begin position="233"/>
        <end position="268"/>
    </location>
</feature>
<comment type="caution">
    <text evidence="8">The sequence shown here is derived from an EMBL/GenBank/DDBJ whole genome shotgun (WGS) entry which is preliminary data.</text>
</comment>
<dbReference type="InterPro" id="IPR036322">
    <property type="entry name" value="WD40_repeat_dom_sf"/>
</dbReference>
<keyword evidence="2 6" id="KW-0853">WD repeat</keyword>
<dbReference type="InterPro" id="IPR001680">
    <property type="entry name" value="WD40_rpt"/>
</dbReference>
<dbReference type="STRING" id="1202772.A0A1V9Z1T3"/>
<dbReference type="PANTHER" id="PTHR22852">
    <property type="entry name" value="LETHAL 2 DENTICLELESS PROTEIN RETINOIC ACID-REGULATED NUCLEAR MATRIX-ASSOCIATED PROTEIN"/>
    <property type="match status" value="1"/>
</dbReference>
<accession>A0A1V9Z1T3</accession>
<dbReference type="GO" id="GO:0030674">
    <property type="term" value="F:protein-macromolecule adaptor activity"/>
    <property type="evidence" value="ECO:0007669"/>
    <property type="project" value="TreeGrafter"/>
</dbReference>
<feature type="region of interest" description="Disordered" evidence="7">
    <location>
        <begin position="450"/>
        <end position="475"/>
    </location>
</feature>
<feature type="repeat" description="WD" evidence="6">
    <location>
        <begin position="114"/>
        <end position="155"/>
    </location>
</feature>
<dbReference type="GO" id="GO:0043161">
    <property type="term" value="P:proteasome-mediated ubiquitin-dependent protein catabolic process"/>
    <property type="evidence" value="ECO:0007669"/>
    <property type="project" value="TreeGrafter"/>
</dbReference>
<dbReference type="OrthoDB" id="2096344at2759"/>
<dbReference type="AlphaFoldDB" id="A0A1V9Z1T3"/>
<evidence type="ECO:0000256" key="7">
    <source>
        <dbReference type="SAM" id="MobiDB-lite"/>
    </source>
</evidence>